<keyword evidence="4" id="KW-0677">Repeat</keyword>
<keyword evidence="5 8" id="KW-1015">Disulfide bond</keyword>
<evidence type="ECO:0000256" key="3">
    <source>
        <dbReference type="ARBA" id="ARBA00022729"/>
    </source>
</evidence>
<dbReference type="GO" id="GO:0005576">
    <property type="term" value="C:extracellular region"/>
    <property type="evidence" value="ECO:0007669"/>
    <property type="project" value="UniProtKB-SubCell"/>
</dbReference>
<keyword evidence="6" id="KW-0325">Glycoprotein</keyword>
<dbReference type="PROSITE" id="PS50027">
    <property type="entry name" value="EGF_LAM_2"/>
    <property type="match status" value="1"/>
</dbReference>
<evidence type="ECO:0000313" key="14">
    <source>
        <dbReference type="Proteomes" id="UP001374579"/>
    </source>
</evidence>
<dbReference type="InterPro" id="IPR018933">
    <property type="entry name" value="Netrin_module_non-TIMP"/>
</dbReference>
<dbReference type="SMART" id="SM00136">
    <property type="entry name" value="LamNT"/>
    <property type="match status" value="1"/>
</dbReference>
<accession>A0AAN9BWU0</accession>
<feature type="compositionally biased region" description="Basic and acidic residues" evidence="9">
    <location>
        <begin position="491"/>
        <end position="504"/>
    </location>
</feature>
<feature type="disulfide bond" evidence="8">
    <location>
        <begin position="446"/>
        <end position="455"/>
    </location>
</feature>
<dbReference type="Proteomes" id="UP001374579">
    <property type="component" value="Unassembled WGS sequence"/>
</dbReference>
<dbReference type="GO" id="GO:0009888">
    <property type="term" value="P:tissue development"/>
    <property type="evidence" value="ECO:0007669"/>
    <property type="project" value="TreeGrafter"/>
</dbReference>
<evidence type="ECO:0000256" key="9">
    <source>
        <dbReference type="SAM" id="MobiDB-lite"/>
    </source>
</evidence>
<evidence type="ECO:0008006" key="15">
    <source>
        <dbReference type="Google" id="ProtNLM"/>
    </source>
</evidence>
<dbReference type="SUPFAM" id="SSF50242">
    <property type="entry name" value="TIMP-like"/>
    <property type="match status" value="1"/>
</dbReference>
<dbReference type="GO" id="GO:0016358">
    <property type="term" value="P:dendrite development"/>
    <property type="evidence" value="ECO:0007669"/>
    <property type="project" value="TreeGrafter"/>
</dbReference>
<dbReference type="InterPro" id="IPR008993">
    <property type="entry name" value="TIMP-like_OB-fold"/>
</dbReference>
<gene>
    <name evidence="13" type="ORF">V1264_011994</name>
</gene>
<evidence type="ECO:0000313" key="13">
    <source>
        <dbReference type="EMBL" id="KAK7112554.1"/>
    </source>
</evidence>
<evidence type="ECO:0000259" key="11">
    <source>
        <dbReference type="PROSITE" id="PS50189"/>
    </source>
</evidence>
<dbReference type="CDD" id="cd00055">
    <property type="entry name" value="EGF_Lam"/>
    <property type="match status" value="3"/>
</dbReference>
<feature type="disulfide bond" evidence="8">
    <location>
        <begin position="427"/>
        <end position="444"/>
    </location>
</feature>
<proteinExistence type="predicted"/>
<evidence type="ECO:0000256" key="8">
    <source>
        <dbReference type="PROSITE-ProRule" id="PRU00460"/>
    </source>
</evidence>
<evidence type="ECO:0000256" key="6">
    <source>
        <dbReference type="ARBA" id="ARBA00023180"/>
    </source>
</evidence>
<dbReference type="PROSITE" id="PS51117">
    <property type="entry name" value="LAMININ_NTER"/>
    <property type="match status" value="1"/>
</dbReference>
<feature type="disulfide bond" evidence="8">
    <location>
        <begin position="458"/>
        <end position="472"/>
    </location>
</feature>
<dbReference type="Gene3D" id="2.60.120.260">
    <property type="entry name" value="Galactose-binding domain-like"/>
    <property type="match status" value="1"/>
</dbReference>
<keyword evidence="7 8" id="KW-0424">Laminin EGF-like domain</keyword>
<keyword evidence="14" id="KW-1185">Reference proteome</keyword>
<sequence>MCPNTRSHRTASCNTQTWNRWRGCNKMVVVLTLVVMLLWPTLASSQPYRNMYASQQSPPDPCYDENGTPKRCIPDFVNAAFSKEVVASSTCGSPPTRYCKSSTDESGQIKRNCFICDANHQMRRHPSAYLTDLNNPNNLTCWMSEPFVQYPQNVTLKLSLNKKYELTYISLQFCSARPDSMGIFKSVDYGKSWVPFQYYSSNCKKMYAKSPRSAITKANEQEALCTEAYSNIDPLSGARVAFSTLEGRPSAYAFDNSPVLQDWVTATDIMVVFNKLNTYGDESPDDEGSRESYYYALSDFAVGGRCKCNGHASRCITNREGRLVCECKHNTDGYDCEMCKPFHYDRPWQRATSTEAHECVACNCNLHASKCRFNMELYQLSGYKSGGVCRNCRHNTAGRNCNYCKEGFYRDKSKDITHRKACKACKCHPVGALGKMCNQTTGQCPCKDGVTGLTCDRCAKGYQQSKSPIAPCIKIPKPTTTSNGGNGGKGKGKDRPDPADDSSCKKCKKRVRRLKFKKYCKRDYAIQAQVISRETVDEWVKFNVNVVQSYPRPTDRSARRGETHLWVPRDDLKCKCPKIRLGRRYLVVARYRKGDNRYIVDRKAKVVRWKDKWNRRLRRYVKRERRGLCRG</sequence>
<comment type="subcellular location">
    <subcellularLocation>
        <location evidence="1">Secreted</location>
    </subcellularLocation>
</comment>
<keyword evidence="3" id="KW-0732">Signal</keyword>
<feature type="region of interest" description="Disordered" evidence="9">
    <location>
        <begin position="470"/>
        <end position="504"/>
    </location>
</feature>
<dbReference type="FunFam" id="2.10.25.10:FF:000081">
    <property type="entry name" value="Netrin 1"/>
    <property type="match status" value="1"/>
</dbReference>
<dbReference type="EMBL" id="JBAMIC010000002">
    <property type="protein sequence ID" value="KAK7112554.1"/>
    <property type="molecule type" value="Genomic_DNA"/>
</dbReference>
<feature type="domain" description="Laminin N-terminal" evidence="12">
    <location>
        <begin position="68"/>
        <end position="305"/>
    </location>
</feature>
<evidence type="ECO:0000256" key="1">
    <source>
        <dbReference type="ARBA" id="ARBA00004613"/>
    </source>
</evidence>
<dbReference type="InterPro" id="IPR050440">
    <property type="entry name" value="Laminin/Netrin_ECM"/>
</dbReference>
<dbReference type="Gene3D" id="2.10.25.10">
    <property type="entry name" value="Laminin"/>
    <property type="match status" value="2"/>
</dbReference>
<evidence type="ECO:0000259" key="12">
    <source>
        <dbReference type="PROSITE" id="PS51117"/>
    </source>
</evidence>
<dbReference type="CDD" id="cd03579">
    <property type="entry name" value="NTR_netrin-1_like"/>
    <property type="match status" value="1"/>
</dbReference>
<keyword evidence="2" id="KW-0964">Secreted</keyword>
<dbReference type="GO" id="GO:0005604">
    <property type="term" value="C:basement membrane"/>
    <property type="evidence" value="ECO:0007669"/>
    <property type="project" value="TreeGrafter"/>
</dbReference>
<dbReference type="SMART" id="SM00643">
    <property type="entry name" value="C345C"/>
    <property type="match status" value="1"/>
</dbReference>
<evidence type="ECO:0000256" key="4">
    <source>
        <dbReference type="ARBA" id="ARBA00022737"/>
    </source>
</evidence>
<protein>
    <recommendedName>
        <fullName evidence="15">Netrin-1</fullName>
    </recommendedName>
</protein>
<evidence type="ECO:0000256" key="7">
    <source>
        <dbReference type="ARBA" id="ARBA00023292"/>
    </source>
</evidence>
<reference evidence="13 14" key="1">
    <citation type="submission" date="2024-02" db="EMBL/GenBank/DDBJ databases">
        <title>Chromosome-scale genome assembly of the rough periwinkle Littorina saxatilis.</title>
        <authorList>
            <person name="De Jode A."/>
            <person name="Faria R."/>
            <person name="Formenti G."/>
            <person name="Sims Y."/>
            <person name="Smith T.P."/>
            <person name="Tracey A."/>
            <person name="Wood J.M.D."/>
            <person name="Zagrodzka Z.B."/>
            <person name="Johannesson K."/>
            <person name="Butlin R.K."/>
            <person name="Leder E.H."/>
        </authorList>
    </citation>
    <scope>NUCLEOTIDE SEQUENCE [LARGE SCALE GENOMIC DNA]</scope>
    <source>
        <strain evidence="13">Snail1</strain>
        <tissue evidence="13">Muscle</tissue>
    </source>
</reference>
<dbReference type="Pfam" id="PF24973">
    <property type="entry name" value="EGF_LMN_ATRN"/>
    <property type="match status" value="1"/>
</dbReference>
<evidence type="ECO:0000256" key="2">
    <source>
        <dbReference type="ARBA" id="ARBA00022525"/>
    </source>
</evidence>
<dbReference type="InterPro" id="IPR056863">
    <property type="entry name" value="LMN_ATRN_NET-like_EGF"/>
</dbReference>
<dbReference type="InterPro" id="IPR008211">
    <property type="entry name" value="Laminin_N"/>
</dbReference>
<dbReference type="SUPFAM" id="SSF57196">
    <property type="entry name" value="EGF/Laminin"/>
    <property type="match status" value="3"/>
</dbReference>
<dbReference type="GO" id="GO:0008045">
    <property type="term" value="P:motor neuron axon guidance"/>
    <property type="evidence" value="ECO:0007669"/>
    <property type="project" value="TreeGrafter"/>
</dbReference>
<dbReference type="AlphaFoldDB" id="A0AAN9BWU0"/>
<name>A0AAN9BWU0_9CAEN</name>
<dbReference type="PANTHER" id="PTHR10574:SF365">
    <property type="entry name" value="NETRIN-A-RELATED"/>
    <property type="match status" value="1"/>
</dbReference>
<dbReference type="InterPro" id="IPR001134">
    <property type="entry name" value="Netrin_domain"/>
</dbReference>
<evidence type="ECO:0000259" key="10">
    <source>
        <dbReference type="PROSITE" id="PS50027"/>
    </source>
</evidence>
<dbReference type="FunFam" id="2.60.120.260:FF:000015">
    <property type="entry name" value="Netrin 1"/>
    <property type="match status" value="1"/>
</dbReference>
<dbReference type="Pfam" id="PF00053">
    <property type="entry name" value="EGF_laminin"/>
    <property type="match status" value="2"/>
</dbReference>
<dbReference type="GO" id="GO:0009887">
    <property type="term" value="P:animal organ morphogenesis"/>
    <property type="evidence" value="ECO:0007669"/>
    <property type="project" value="TreeGrafter"/>
</dbReference>
<dbReference type="SMART" id="SM00180">
    <property type="entry name" value="EGF_Lam"/>
    <property type="match status" value="3"/>
</dbReference>
<evidence type="ECO:0000256" key="5">
    <source>
        <dbReference type="ARBA" id="ARBA00023157"/>
    </source>
</evidence>
<dbReference type="FunFam" id="2.10.25.10:FF:000048">
    <property type="entry name" value="Netrin 3"/>
    <property type="match status" value="1"/>
</dbReference>
<dbReference type="InterPro" id="IPR002049">
    <property type="entry name" value="LE_dom"/>
</dbReference>
<feature type="domain" description="Laminin EGF-like" evidence="10">
    <location>
        <begin position="425"/>
        <end position="474"/>
    </location>
</feature>
<organism evidence="13 14">
    <name type="scientific">Littorina saxatilis</name>
    <dbReference type="NCBI Taxonomy" id="31220"/>
    <lineage>
        <taxon>Eukaryota</taxon>
        <taxon>Metazoa</taxon>
        <taxon>Spiralia</taxon>
        <taxon>Lophotrochozoa</taxon>
        <taxon>Mollusca</taxon>
        <taxon>Gastropoda</taxon>
        <taxon>Caenogastropoda</taxon>
        <taxon>Littorinimorpha</taxon>
        <taxon>Littorinoidea</taxon>
        <taxon>Littorinidae</taxon>
        <taxon>Littorina</taxon>
    </lineage>
</organism>
<dbReference type="Pfam" id="PF00055">
    <property type="entry name" value="Laminin_N"/>
    <property type="match status" value="1"/>
</dbReference>
<feature type="disulfide bond" evidence="8">
    <location>
        <begin position="425"/>
        <end position="437"/>
    </location>
</feature>
<dbReference type="PANTHER" id="PTHR10574">
    <property type="entry name" value="NETRIN/LAMININ-RELATED"/>
    <property type="match status" value="1"/>
</dbReference>
<dbReference type="PROSITE" id="PS01248">
    <property type="entry name" value="EGF_LAM_1"/>
    <property type="match status" value="1"/>
</dbReference>
<feature type="domain" description="NTR" evidence="11">
    <location>
        <begin position="504"/>
        <end position="629"/>
    </location>
</feature>
<dbReference type="Gene3D" id="2.40.50.120">
    <property type="match status" value="1"/>
</dbReference>
<dbReference type="Pfam" id="PF01759">
    <property type="entry name" value="NTR"/>
    <property type="match status" value="1"/>
</dbReference>
<comment type="caution">
    <text evidence="13">The sequence shown here is derived from an EMBL/GenBank/DDBJ whole genome shotgun (WGS) entry which is preliminary data.</text>
</comment>
<dbReference type="PROSITE" id="PS50189">
    <property type="entry name" value="NTR"/>
    <property type="match status" value="1"/>
</dbReference>